<dbReference type="GO" id="GO:0016787">
    <property type="term" value="F:hydrolase activity"/>
    <property type="evidence" value="ECO:0007669"/>
    <property type="project" value="UniProtKB-KW"/>
</dbReference>
<sequence length="332" mass="35338">MLGRALAASSAITGAAAAPVSGDTGAVLVPGPWEHRFVPANGTRLHVAQSGTGPLVLLVHGYPQFWWSWRAQLPALADAGFTAAAVDLRGHGASDKPPRGYDPGTLCADLAALVRSLGHTRAVVIGHGLGGWLAWAMPHLHPQVVSAVGVLAMPHPRLLGPRTLPWRLARPMWQRPVRRVIGGPASRRLADPAILEESLHRWSAPGGAWPSTEVVARYSQALALPFTSRSATEAHRWLAGAHLHPAGRRLLRTIGRTVDVPVLQVHGAQDPLLPAVLAARSSGYVRGTYEWHRLPGVGHFVQEEAPAAATAILTRWLGGDPDDQVSADQPSR</sequence>
<accession>K6WYV5</accession>
<dbReference type="RefSeq" id="WP_006593804.1">
    <property type="nucleotide sequence ID" value="NZ_BAHD01000062.1"/>
</dbReference>
<reference evidence="3 4" key="1">
    <citation type="submission" date="2012-08" db="EMBL/GenBank/DDBJ databases">
        <title>Whole genome shotgun sequence of Kineosphaera limosa NBRC 100340.</title>
        <authorList>
            <person name="Yoshida I."/>
            <person name="Isaki S."/>
            <person name="Hosoyama A."/>
            <person name="Tsuchikane K."/>
            <person name="Katsumata H."/>
            <person name="Ando Y."/>
            <person name="Ohji S."/>
            <person name="Hamada M."/>
            <person name="Tamura T."/>
            <person name="Yamazoe A."/>
            <person name="Yamazaki S."/>
            <person name="Fujita N."/>
        </authorList>
    </citation>
    <scope>NUCLEOTIDE SEQUENCE [LARGE SCALE GENOMIC DNA]</scope>
    <source>
        <strain evidence="3 4">NBRC 100340</strain>
    </source>
</reference>
<dbReference type="eggNOG" id="COG2267">
    <property type="taxonomic scope" value="Bacteria"/>
</dbReference>
<protein>
    <submittedName>
        <fullName evidence="3">Putative peptidase S33 family protein</fullName>
    </submittedName>
</protein>
<dbReference type="AlphaFoldDB" id="K6WYV5"/>
<organism evidence="3 4">
    <name type="scientific">Kineosphaera limosa NBRC 100340</name>
    <dbReference type="NCBI Taxonomy" id="1184609"/>
    <lineage>
        <taxon>Bacteria</taxon>
        <taxon>Bacillati</taxon>
        <taxon>Actinomycetota</taxon>
        <taxon>Actinomycetes</taxon>
        <taxon>Micrococcales</taxon>
        <taxon>Dermatophilaceae</taxon>
        <taxon>Kineosphaera</taxon>
    </lineage>
</organism>
<feature type="domain" description="AB hydrolase-1" evidence="2">
    <location>
        <begin position="54"/>
        <end position="306"/>
    </location>
</feature>
<dbReference type="InterPro" id="IPR000639">
    <property type="entry name" value="Epox_hydrolase-like"/>
</dbReference>
<evidence type="ECO:0000259" key="2">
    <source>
        <dbReference type="Pfam" id="PF00561"/>
    </source>
</evidence>
<dbReference type="STRING" id="1184609.KILIM_062_00190"/>
<name>K6WYV5_9MICO</name>
<evidence type="ECO:0000313" key="4">
    <source>
        <dbReference type="Proteomes" id="UP000008366"/>
    </source>
</evidence>
<keyword evidence="1" id="KW-0378">Hydrolase</keyword>
<keyword evidence="4" id="KW-1185">Reference proteome</keyword>
<evidence type="ECO:0000313" key="3">
    <source>
        <dbReference type="EMBL" id="GAB97272.1"/>
    </source>
</evidence>
<dbReference type="InterPro" id="IPR000073">
    <property type="entry name" value="AB_hydrolase_1"/>
</dbReference>
<dbReference type="Proteomes" id="UP000008366">
    <property type="component" value="Unassembled WGS sequence"/>
</dbReference>
<dbReference type="SUPFAM" id="SSF53474">
    <property type="entry name" value="alpha/beta-Hydrolases"/>
    <property type="match status" value="1"/>
</dbReference>
<dbReference type="Gene3D" id="3.40.50.1820">
    <property type="entry name" value="alpha/beta hydrolase"/>
    <property type="match status" value="1"/>
</dbReference>
<dbReference type="PANTHER" id="PTHR43329">
    <property type="entry name" value="EPOXIDE HYDROLASE"/>
    <property type="match status" value="1"/>
</dbReference>
<gene>
    <name evidence="3" type="ORF">KILIM_062_00190</name>
</gene>
<dbReference type="PRINTS" id="PR00412">
    <property type="entry name" value="EPOXHYDRLASE"/>
</dbReference>
<dbReference type="InterPro" id="IPR029058">
    <property type="entry name" value="AB_hydrolase_fold"/>
</dbReference>
<dbReference type="EMBL" id="BAHD01000062">
    <property type="protein sequence ID" value="GAB97272.1"/>
    <property type="molecule type" value="Genomic_DNA"/>
</dbReference>
<dbReference type="Pfam" id="PF00561">
    <property type="entry name" value="Abhydrolase_1"/>
    <property type="match status" value="1"/>
</dbReference>
<evidence type="ECO:0000256" key="1">
    <source>
        <dbReference type="ARBA" id="ARBA00022801"/>
    </source>
</evidence>
<proteinExistence type="predicted"/>
<comment type="caution">
    <text evidence="3">The sequence shown here is derived from an EMBL/GenBank/DDBJ whole genome shotgun (WGS) entry which is preliminary data.</text>
</comment>